<reference evidence="1 2" key="1">
    <citation type="submission" date="2017-03" db="EMBL/GenBank/DDBJ databases">
        <title>Genome sequence of Geothermobacter sp. EPR-M, Deep-Sea Iron Reducer.</title>
        <authorList>
            <person name="Tully B."/>
            <person name="Savalia P."/>
            <person name="Abuyen K."/>
            <person name="Baughan C."/>
            <person name="Romero E."/>
            <person name="Ronkowski C."/>
            <person name="Torres B."/>
            <person name="Tremblay J."/>
            <person name="Trujillo A."/>
            <person name="Tyler M."/>
            <person name="Perez-Rodriguez I."/>
            <person name="Amend J."/>
        </authorList>
    </citation>
    <scope>NUCLEOTIDE SEQUENCE [LARGE SCALE GENOMIC DNA]</scope>
    <source>
        <strain evidence="1 2">EPR-M</strain>
    </source>
</reference>
<dbReference type="OrthoDB" id="8481003at2"/>
<dbReference type="STRING" id="1969733.B5V00_13595"/>
<proteinExistence type="predicted"/>
<dbReference type="Pfam" id="PF07042">
    <property type="entry name" value="TrfA"/>
    <property type="match status" value="1"/>
</dbReference>
<comment type="caution">
    <text evidence="1">The sequence shown here is derived from an EMBL/GenBank/DDBJ whole genome shotgun (WGS) entry which is preliminary data.</text>
</comment>
<evidence type="ECO:0000313" key="1">
    <source>
        <dbReference type="EMBL" id="ORJ57514.1"/>
    </source>
</evidence>
<accession>A0A1X0XX91</accession>
<sequence length="277" mass="32071">MDPPTPTSVLDGDIHTILNRLKAEMEDGPKYLPDWADSENTRGATPNEIVRSALFTARNRNQSRIYFKDEPIVVTGSGSISYRGEELRQDDELVWFRLLQMGKGQPLGELIHFTPYSFLKSIGWRVNNWGYRHLKTSLSRMKATAVHLSSDRLGTVVVGLIDFFRYWDPDTHSPLSMWEVQLSPVLSKLFVDQEFTLIDLEQRKALPEGIATKLHSYWSSHREPYPVRIETLQKLCGSDNELRFFKRKLKQALQHLVRVGFLEEWLIVDGMVRVVRK</sequence>
<dbReference type="Proteomes" id="UP000193136">
    <property type="component" value="Unassembled WGS sequence"/>
</dbReference>
<dbReference type="InterPro" id="IPR010751">
    <property type="entry name" value="TrfA"/>
</dbReference>
<organism evidence="1 2">
    <name type="scientific">Geothermobacter hydrogeniphilus</name>
    <dbReference type="NCBI Taxonomy" id="1969733"/>
    <lineage>
        <taxon>Bacteria</taxon>
        <taxon>Pseudomonadati</taxon>
        <taxon>Thermodesulfobacteriota</taxon>
        <taxon>Desulfuromonadia</taxon>
        <taxon>Desulfuromonadales</taxon>
        <taxon>Geothermobacteraceae</taxon>
        <taxon>Geothermobacter</taxon>
    </lineage>
</organism>
<keyword evidence="2" id="KW-1185">Reference proteome</keyword>
<dbReference type="EMBL" id="NAAD01000019">
    <property type="protein sequence ID" value="ORJ57514.1"/>
    <property type="molecule type" value="Genomic_DNA"/>
</dbReference>
<protein>
    <submittedName>
        <fullName evidence="1">TrfA family protein</fullName>
    </submittedName>
</protein>
<evidence type="ECO:0000313" key="2">
    <source>
        <dbReference type="Proteomes" id="UP000193136"/>
    </source>
</evidence>
<dbReference type="AlphaFoldDB" id="A0A1X0XX91"/>
<gene>
    <name evidence="1" type="ORF">B5V00_13595</name>
</gene>
<name>A0A1X0XX91_9BACT</name>